<organism evidence="1">
    <name type="scientific">Arion vulgaris</name>
    <dbReference type="NCBI Taxonomy" id="1028688"/>
    <lineage>
        <taxon>Eukaryota</taxon>
        <taxon>Metazoa</taxon>
        <taxon>Spiralia</taxon>
        <taxon>Lophotrochozoa</taxon>
        <taxon>Mollusca</taxon>
        <taxon>Gastropoda</taxon>
        <taxon>Heterobranchia</taxon>
        <taxon>Euthyneura</taxon>
        <taxon>Panpulmonata</taxon>
        <taxon>Eupulmonata</taxon>
        <taxon>Stylommatophora</taxon>
        <taxon>Helicina</taxon>
        <taxon>Arionoidea</taxon>
        <taxon>Arionidae</taxon>
        <taxon>Arion</taxon>
    </lineage>
</organism>
<name>A0A0B6YZU2_9EUPU</name>
<gene>
    <name evidence="1" type="primary">ORF42831</name>
</gene>
<reference evidence="1" key="1">
    <citation type="submission" date="2014-12" db="EMBL/GenBank/DDBJ databases">
        <title>Insight into the proteome of Arion vulgaris.</title>
        <authorList>
            <person name="Aradska J."/>
            <person name="Bulat T."/>
            <person name="Smidak R."/>
            <person name="Sarate P."/>
            <person name="Gangsoo J."/>
            <person name="Sialana F."/>
            <person name="Bilban M."/>
            <person name="Lubec G."/>
        </authorList>
    </citation>
    <scope>NUCLEOTIDE SEQUENCE</scope>
    <source>
        <tissue evidence="1">Skin</tissue>
    </source>
</reference>
<dbReference type="EMBL" id="HACG01014777">
    <property type="protein sequence ID" value="CEK61642.1"/>
    <property type="molecule type" value="Transcribed_RNA"/>
</dbReference>
<evidence type="ECO:0000313" key="1">
    <source>
        <dbReference type="EMBL" id="CEK61642.1"/>
    </source>
</evidence>
<proteinExistence type="predicted"/>
<protein>
    <submittedName>
        <fullName evidence="1">Uncharacterized protein</fullName>
    </submittedName>
</protein>
<sequence>MLSKLGAAECEHFAKDTGHLTKKHRRNVISHANLMTMLDRRLKHLSACPECCDDGSC</sequence>
<accession>A0A0B6YZU2</accession>
<dbReference type="AlphaFoldDB" id="A0A0B6YZU2"/>